<keyword evidence="2" id="KW-1185">Reference proteome</keyword>
<dbReference type="EMBL" id="WOCE01000011">
    <property type="protein sequence ID" value="KAE9604726.1"/>
    <property type="molecule type" value="Genomic_DNA"/>
</dbReference>
<comment type="caution">
    <text evidence="1">The sequence shown here is derived from an EMBL/GenBank/DDBJ whole genome shotgun (WGS) entry which is preliminary data.</text>
</comment>
<organism evidence="1 2">
    <name type="scientific">Lupinus albus</name>
    <name type="common">White lupine</name>
    <name type="synonym">Lupinus termis</name>
    <dbReference type="NCBI Taxonomy" id="3870"/>
    <lineage>
        <taxon>Eukaryota</taxon>
        <taxon>Viridiplantae</taxon>
        <taxon>Streptophyta</taxon>
        <taxon>Embryophyta</taxon>
        <taxon>Tracheophyta</taxon>
        <taxon>Spermatophyta</taxon>
        <taxon>Magnoliopsida</taxon>
        <taxon>eudicotyledons</taxon>
        <taxon>Gunneridae</taxon>
        <taxon>Pentapetalae</taxon>
        <taxon>rosids</taxon>
        <taxon>fabids</taxon>
        <taxon>Fabales</taxon>
        <taxon>Fabaceae</taxon>
        <taxon>Papilionoideae</taxon>
        <taxon>50 kb inversion clade</taxon>
        <taxon>genistoids sensu lato</taxon>
        <taxon>core genistoids</taxon>
        <taxon>Genisteae</taxon>
        <taxon>Lupinus</taxon>
    </lineage>
</organism>
<reference evidence="2" key="1">
    <citation type="journal article" date="2020" name="Nat. Commun.">
        <title>Genome sequence of the cluster root forming white lupin.</title>
        <authorList>
            <person name="Hufnagel B."/>
            <person name="Marques A."/>
            <person name="Soriano A."/>
            <person name="Marques L."/>
            <person name="Divol F."/>
            <person name="Doumas P."/>
            <person name="Sallet E."/>
            <person name="Mancinotti D."/>
            <person name="Carrere S."/>
            <person name="Marande W."/>
            <person name="Arribat S."/>
            <person name="Keller J."/>
            <person name="Huneau C."/>
            <person name="Blein T."/>
            <person name="Aime D."/>
            <person name="Laguerre M."/>
            <person name="Taylor J."/>
            <person name="Schubert V."/>
            <person name="Nelson M."/>
            <person name="Geu-Flores F."/>
            <person name="Crespi M."/>
            <person name="Gallardo-Guerrero K."/>
            <person name="Delaux P.-M."/>
            <person name="Salse J."/>
            <person name="Berges H."/>
            <person name="Guyot R."/>
            <person name="Gouzy J."/>
            <person name="Peret B."/>
        </authorList>
    </citation>
    <scope>NUCLEOTIDE SEQUENCE [LARGE SCALE GENOMIC DNA]</scope>
    <source>
        <strain evidence="2">cv. Amiga</strain>
    </source>
</reference>
<evidence type="ECO:0000313" key="1">
    <source>
        <dbReference type="EMBL" id="KAE9604726.1"/>
    </source>
</evidence>
<name>A0A6A4PTV2_LUPAL</name>
<accession>A0A6A4PTV2</accession>
<sequence>MQRSLPHCLHFHLDIYHQMSSCCRLYSHHLVAPLQLLQKDYHAGTGFRDISFVL</sequence>
<proteinExistence type="predicted"/>
<protein>
    <submittedName>
        <fullName evidence="1">Uncharacterized protein</fullName>
    </submittedName>
</protein>
<dbReference type="Proteomes" id="UP000447434">
    <property type="component" value="Chromosome 11"/>
</dbReference>
<gene>
    <name evidence="1" type="ORF">Lalb_Chr11g0074821</name>
</gene>
<evidence type="ECO:0000313" key="2">
    <source>
        <dbReference type="Proteomes" id="UP000447434"/>
    </source>
</evidence>
<dbReference type="AlphaFoldDB" id="A0A6A4PTV2"/>